<dbReference type="InterPro" id="IPR001478">
    <property type="entry name" value="PDZ"/>
</dbReference>
<dbReference type="InterPro" id="IPR009003">
    <property type="entry name" value="Peptidase_S1_PA"/>
</dbReference>
<evidence type="ECO:0000313" key="6">
    <source>
        <dbReference type="Proteomes" id="UP000306575"/>
    </source>
</evidence>
<evidence type="ECO:0000256" key="1">
    <source>
        <dbReference type="ARBA" id="ARBA00022670"/>
    </source>
</evidence>
<sequence>MRQIFNILKLSCLLMVFAFSAAAHPPLDKPTSLKQAIAATFLVQTNDLEQRLLGSGFLFGATRIVMTNDHVVGAERTVRLVASDGRTAIAKVISRDRLRDIAILQVMSDTFDTVRPIQVAKTAPELGQVIFAIGAPYGADFSLSRGIVSALGRQIEANVPVRMIQHDAAVNPGSSGGPLVDAKGQLIGMNSQIADGFRSFIGIAYAIPAGNLVRVRDAMHTTTQPPMQTLGLRVRPVSPRIGAALEMGPASGILVDHVMAGGIAEAAGVQAGDIMVSLGNQPLTVPGDLAFALEHVAIQDVVDLKVLRGKRIKTLSVQVSQKPDLKAAPEARLPLETLDYSMSDIGLQLSSDGRILSVTQNSLAHFEGLSAGDQIIAINSQDLAKNGALLADFRIQQPALVLVALSDGSTRHFVLDPWRKPGRLRPVSGANVLDEEIVIF</sequence>
<dbReference type="Proteomes" id="UP000306575">
    <property type="component" value="Unassembled WGS sequence"/>
</dbReference>
<feature type="signal peptide" evidence="3">
    <location>
        <begin position="1"/>
        <end position="23"/>
    </location>
</feature>
<feature type="domain" description="PDZ" evidence="4">
    <location>
        <begin position="229"/>
        <end position="304"/>
    </location>
</feature>
<dbReference type="Gene3D" id="2.40.10.120">
    <property type="match status" value="1"/>
</dbReference>
<organism evidence="5 6">
    <name type="scientific">Shimia litoralis</name>
    <dbReference type="NCBI Taxonomy" id="420403"/>
    <lineage>
        <taxon>Bacteria</taxon>
        <taxon>Pseudomonadati</taxon>
        <taxon>Pseudomonadota</taxon>
        <taxon>Alphaproteobacteria</taxon>
        <taxon>Rhodobacterales</taxon>
        <taxon>Roseobacteraceae</taxon>
    </lineage>
</organism>
<dbReference type="GO" id="GO:0006508">
    <property type="term" value="P:proteolysis"/>
    <property type="evidence" value="ECO:0007669"/>
    <property type="project" value="UniProtKB-KW"/>
</dbReference>
<keyword evidence="6" id="KW-1185">Reference proteome</keyword>
<dbReference type="RefSeq" id="WP_138016867.1">
    <property type="nucleotide sequence ID" value="NZ_SULI01000018.1"/>
</dbReference>
<evidence type="ECO:0000259" key="4">
    <source>
        <dbReference type="PROSITE" id="PS50106"/>
    </source>
</evidence>
<dbReference type="InterPro" id="IPR001940">
    <property type="entry name" value="Peptidase_S1C"/>
</dbReference>
<dbReference type="GO" id="GO:0004252">
    <property type="term" value="F:serine-type endopeptidase activity"/>
    <property type="evidence" value="ECO:0007669"/>
    <property type="project" value="InterPro"/>
</dbReference>
<dbReference type="PROSITE" id="PS50106">
    <property type="entry name" value="PDZ"/>
    <property type="match status" value="2"/>
</dbReference>
<dbReference type="EMBL" id="SULI01000018">
    <property type="protein sequence ID" value="TKZ18023.1"/>
    <property type="molecule type" value="Genomic_DNA"/>
</dbReference>
<dbReference type="SUPFAM" id="SSF50494">
    <property type="entry name" value="Trypsin-like serine proteases"/>
    <property type="match status" value="1"/>
</dbReference>
<gene>
    <name evidence="5" type="ORF">FAP39_13180</name>
</gene>
<dbReference type="PRINTS" id="PR00834">
    <property type="entry name" value="PROTEASES2C"/>
</dbReference>
<dbReference type="SMART" id="SM00228">
    <property type="entry name" value="PDZ"/>
    <property type="match status" value="2"/>
</dbReference>
<name>A0A4U7MYC3_9RHOB</name>
<reference evidence="5 6" key="1">
    <citation type="submission" date="2019-04" db="EMBL/GenBank/DDBJ databases">
        <title>Genome sequence of Pelagicola litoralis CL-ES2.</title>
        <authorList>
            <person name="Cao J."/>
        </authorList>
    </citation>
    <scope>NUCLEOTIDE SEQUENCE [LARGE SCALE GENOMIC DNA]</scope>
    <source>
        <strain evidence="5 6">CL-ES2</strain>
    </source>
</reference>
<dbReference type="SUPFAM" id="SSF50156">
    <property type="entry name" value="PDZ domain-like"/>
    <property type="match status" value="2"/>
</dbReference>
<dbReference type="InterPro" id="IPR041489">
    <property type="entry name" value="PDZ_6"/>
</dbReference>
<keyword evidence="1" id="KW-0645">Protease</keyword>
<feature type="domain" description="PDZ" evidence="4">
    <location>
        <begin position="332"/>
        <end position="383"/>
    </location>
</feature>
<evidence type="ECO:0000256" key="3">
    <source>
        <dbReference type="SAM" id="SignalP"/>
    </source>
</evidence>
<dbReference type="InterPro" id="IPR036034">
    <property type="entry name" value="PDZ_sf"/>
</dbReference>
<keyword evidence="2" id="KW-0378">Hydrolase</keyword>
<evidence type="ECO:0000256" key="2">
    <source>
        <dbReference type="ARBA" id="ARBA00022801"/>
    </source>
</evidence>
<dbReference type="PANTHER" id="PTHR43343:SF3">
    <property type="entry name" value="PROTEASE DO-LIKE 8, CHLOROPLASTIC"/>
    <property type="match status" value="1"/>
</dbReference>
<dbReference type="Pfam" id="PF17820">
    <property type="entry name" value="PDZ_6"/>
    <property type="match status" value="1"/>
</dbReference>
<feature type="chain" id="PRO_5020589258" evidence="3">
    <location>
        <begin position="24"/>
        <end position="440"/>
    </location>
</feature>
<protein>
    <submittedName>
        <fullName evidence="5">PDZ domain-containing protein</fullName>
    </submittedName>
</protein>
<dbReference type="InterPro" id="IPR051201">
    <property type="entry name" value="Chloro_Bact_Ser_Proteases"/>
</dbReference>
<comment type="caution">
    <text evidence="5">The sequence shown here is derived from an EMBL/GenBank/DDBJ whole genome shotgun (WGS) entry which is preliminary data.</text>
</comment>
<dbReference type="OrthoDB" id="9758917at2"/>
<dbReference type="Gene3D" id="2.30.42.10">
    <property type="match status" value="2"/>
</dbReference>
<evidence type="ECO:0000313" key="5">
    <source>
        <dbReference type="EMBL" id="TKZ18023.1"/>
    </source>
</evidence>
<keyword evidence="3" id="KW-0732">Signal</keyword>
<dbReference type="AlphaFoldDB" id="A0A4U7MYC3"/>
<proteinExistence type="predicted"/>
<accession>A0A4U7MYC3</accession>
<dbReference type="Pfam" id="PF13365">
    <property type="entry name" value="Trypsin_2"/>
    <property type="match status" value="1"/>
</dbReference>
<dbReference type="PANTHER" id="PTHR43343">
    <property type="entry name" value="PEPTIDASE S12"/>
    <property type="match status" value="1"/>
</dbReference>